<gene>
    <name evidence="1" type="ORF">BpHYR1_024839</name>
</gene>
<comment type="caution">
    <text evidence="1">The sequence shown here is derived from an EMBL/GenBank/DDBJ whole genome shotgun (WGS) entry which is preliminary data.</text>
</comment>
<dbReference type="EMBL" id="REGN01010255">
    <property type="protein sequence ID" value="RMZ99370.1"/>
    <property type="molecule type" value="Genomic_DNA"/>
</dbReference>
<sequence length="161" mass="18355">MQKNSGVSGEIPGTIYELMPVQIKNECKKFTSELNAKRVNFNLSASDISSVNSSHILFIYLNLSKQSFTNGRCNSLTSFRPDPILIFHFLSQSNRQIIYQLDQSQDFLWPLFFPEPYLSLVNCSPSKYSCSFQPIALSRLKSSHALSTFSSLHRDLFVLIF</sequence>
<name>A0A3M7PKY8_BRAPC</name>
<accession>A0A3M7PKY8</accession>
<evidence type="ECO:0000313" key="2">
    <source>
        <dbReference type="Proteomes" id="UP000276133"/>
    </source>
</evidence>
<dbReference type="AlphaFoldDB" id="A0A3M7PKY8"/>
<evidence type="ECO:0000313" key="1">
    <source>
        <dbReference type="EMBL" id="RMZ99370.1"/>
    </source>
</evidence>
<protein>
    <submittedName>
        <fullName evidence="1">Uncharacterized protein</fullName>
    </submittedName>
</protein>
<proteinExistence type="predicted"/>
<reference evidence="1 2" key="1">
    <citation type="journal article" date="2018" name="Sci. Rep.">
        <title>Genomic signatures of local adaptation to the degree of environmental predictability in rotifers.</title>
        <authorList>
            <person name="Franch-Gras L."/>
            <person name="Hahn C."/>
            <person name="Garcia-Roger E.M."/>
            <person name="Carmona M.J."/>
            <person name="Serra M."/>
            <person name="Gomez A."/>
        </authorList>
    </citation>
    <scope>NUCLEOTIDE SEQUENCE [LARGE SCALE GENOMIC DNA]</scope>
    <source>
        <strain evidence="1">HYR1</strain>
    </source>
</reference>
<organism evidence="1 2">
    <name type="scientific">Brachionus plicatilis</name>
    <name type="common">Marine rotifer</name>
    <name type="synonym">Brachionus muelleri</name>
    <dbReference type="NCBI Taxonomy" id="10195"/>
    <lineage>
        <taxon>Eukaryota</taxon>
        <taxon>Metazoa</taxon>
        <taxon>Spiralia</taxon>
        <taxon>Gnathifera</taxon>
        <taxon>Rotifera</taxon>
        <taxon>Eurotatoria</taxon>
        <taxon>Monogononta</taxon>
        <taxon>Pseudotrocha</taxon>
        <taxon>Ploima</taxon>
        <taxon>Brachionidae</taxon>
        <taxon>Brachionus</taxon>
    </lineage>
</organism>
<keyword evidence="2" id="KW-1185">Reference proteome</keyword>
<dbReference type="Proteomes" id="UP000276133">
    <property type="component" value="Unassembled WGS sequence"/>
</dbReference>